<dbReference type="SUPFAM" id="SSF47384">
    <property type="entry name" value="Homodimeric domain of signal transducing histidine kinase"/>
    <property type="match status" value="1"/>
</dbReference>
<dbReference type="InterPro" id="IPR003594">
    <property type="entry name" value="HATPase_dom"/>
</dbReference>
<keyword evidence="6" id="KW-0472">Membrane</keyword>
<name>A0A401U8T9_9BACT</name>
<keyword evidence="3" id="KW-0597">Phosphoprotein</keyword>
<evidence type="ECO:0000256" key="4">
    <source>
        <dbReference type="ARBA" id="ARBA00022679"/>
    </source>
</evidence>
<dbReference type="GO" id="GO:0007234">
    <property type="term" value="P:osmosensory signaling via phosphorelay pathway"/>
    <property type="evidence" value="ECO:0007669"/>
    <property type="project" value="TreeGrafter"/>
</dbReference>
<evidence type="ECO:0000256" key="2">
    <source>
        <dbReference type="ARBA" id="ARBA00012438"/>
    </source>
</evidence>
<evidence type="ECO:0000313" key="9">
    <source>
        <dbReference type="EMBL" id="GCC51299.1"/>
    </source>
</evidence>
<evidence type="ECO:0000259" key="8">
    <source>
        <dbReference type="PROSITE" id="PS50112"/>
    </source>
</evidence>
<dbReference type="InterPro" id="IPR003661">
    <property type="entry name" value="HisK_dim/P_dom"/>
</dbReference>
<dbReference type="Gene3D" id="1.10.287.130">
    <property type="match status" value="1"/>
</dbReference>
<dbReference type="InterPro" id="IPR036890">
    <property type="entry name" value="HATPase_C_sf"/>
</dbReference>
<feature type="domain" description="PAS" evidence="8">
    <location>
        <begin position="30"/>
        <end position="84"/>
    </location>
</feature>
<accession>A0A401U8T9</accession>
<evidence type="ECO:0000256" key="5">
    <source>
        <dbReference type="ARBA" id="ARBA00022777"/>
    </source>
</evidence>
<dbReference type="NCBIfam" id="TIGR00229">
    <property type="entry name" value="sensory_box"/>
    <property type="match status" value="1"/>
</dbReference>
<evidence type="ECO:0000313" key="10">
    <source>
        <dbReference type="Proteomes" id="UP000288227"/>
    </source>
</evidence>
<organism evidence="9 10">
    <name type="scientific">Chryseotalea sanaruensis</name>
    <dbReference type="NCBI Taxonomy" id="2482724"/>
    <lineage>
        <taxon>Bacteria</taxon>
        <taxon>Pseudomonadati</taxon>
        <taxon>Bacteroidota</taxon>
        <taxon>Cytophagia</taxon>
        <taxon>Cytophagales</taxon>
        <taxon>Chryseotaleaceae</taxon>
        <taxon>Chryseotalea</taxon>
    </lineage>
</organism>
<dbReference type="OrthoDB" id="5401121at2"/>
<dbReference type="PROSITE" id="PS50109">
    <property type="entry name" value="HIS_KIN"/>
    <property type="match status" value="1"/>
</dbReference>
<evidence type="ECO:0000256" key="3">
    <source>
        <dbReference type="ARBA" id="ARBA00022553"/>
    </source>
</evidence>
<dbReference type="EMBL" id="BHXQ01000002">
    <property type="protein sequence ID" value="GCC51299.1"/>
    <property type="molecule type" value="Genomic_DNA"/>
</dbReference>
<dbReference type="Pfam" id="PF02518">
    <property type="entry name" value="HATPase_c"/>
    <property type="match status" value="1"/>
</dbReference>
<dbReference type="Gene3D" id="3.30.450.20">
    <property type="entry name" value="PAS domain"/>
    <property type="match status" value="2"/>
</dbReference>
<dbReference type="SUPFAM" id="SSF55785">
    <property type="entry name" value="PYP-like sensor domain (PAS domain)"/>
    <property type="match status" value="2"/>
</dbReference>
<sequence length="481" mass="55487">MYNSLTRENPSLNIEKDKSLFNILRGFEEFILNKEGLIISSNLEVVNITGYEEWEVIGNHIALFYSLEDRQLEKPEAELTLAAARGQLVLSDWRVKKRNARFWAKMKITRLQDDNGIHTGFRVVLKDTTHKALYNHRVKRIKDEYLNLFNNAYTGIFKFRMKDLRILLLNEKAVDILGRDESADIGFQDLFVEADRCAVLCQTLYDQEKVENFEFEISNTGRDEKWVSISCRYFAEQGFVEGILIDVTESKRQVTELQKLNHELDQFIYHASHDLRSPLTTILGLVNLIHLDEPSPLIKNYTQLINERVHHLDGLLKDLVAITYNNKTKPSAESIHIETEVRTLLKEFHHQYNQVHPYLEVTGDAVFTTDVVRFRTILRNIISNALKYHNPQANPPFVKIKIAADVQNMLLTVEDNGLGIDQEYLDQIFGMFFRATIQAKGTGLGLFITKAMVDKLGGKIRVKSQIKIGTTFYVELPCLMC</sequence>
<reference evidence="9 10" key="1">
    <citation type="submission" date="2018-11" db="EMBL/GenBank/DDBJ databases">
        <title>Chryseotalea sanarue gen. nov., sp., nov., a member of the family Cytophagaceae, isolated from a brackish lake in Hamamatsu Japan.</title>
        <authorList>
            <person name="Maejima Y."/>
            <person name="Iino T."/>
            <person name="Muraguchi Y."/>
            <person name="Fukuda K."/>
            <person name="Ohkuma M."/>
            <person name="Moriuchi R."/>
            <person name="Dohra H."/>
            <person name="Kimbara K."/>
            <person name="Shintani M."/>
        </authorList>
    </citation>
    <scope>NUCLEOTIDE SEQUENCE [LARGE SCALE GENOMIC DNA]</scope>
    <source>
        <strain evidence="9 10">Ys</strain>
    </source>
</reference>
<keyword evidence="5" id="KW-0418">Kinase</keyword>
<dbReference type="PANTHER" id="PTHR42878:SF15">
    <property type="entry name" value="BACTERIOPHYTOCHROME"/>
    <property type="match status" value="1"/>
</dbReference>
<dbReference type="InterPro" id="IPR004358">
    <property type="entry name" value="Sig_transdc_His_kin-like_C"/>
</dbReference>
<dbReference type="PANTHER" id="PTHR42878">
    <property type="entry name" value="TWO-COMPONENT HISTIDINE KINASE"/>
    <property type="match status" value="1"/>
</dbReference>
<dbReference type="PROSITE" id="PS50112">
    <property type="entry name" value="PAS"/>
    <property type="match status" value="1"/>
</dbReference>
<evidence type="ECO:0000256" key="6">
    <source>
        <dbReference type="ARBA" id="ARBA00023136"/>
    </source>
</evidence>
<dbReference type="InterPro" id="IPR036097">
    <property type="entry name" value="HisK_dim/P_sf"/>
</dbReference>
<dbReference type="RefSeq" id="WP_127121927.1">
    <property type="nucleotide sequence ID" value="NZ_BHXQ01000002.1"/>
</dbReference>
<keyword evidence="10" id="KW-1185">Reference proteome</keyword>
<dbReference type="InterPro" id="IPR005467">
    <property type="entry name" value="His_kinase_dom"/>
</dbReference>
<dbReference type="Pfam" id="PF13426">
    <property type="entry name" value="PAS_9"/>
    <property type="match status" value="2"/>
</dbReference>
<dbReference type="SMART" id="SM00387">
    <property type="entry name" value="HATPase_c"/>
    <property type="match status" value="1"/>
</dbReference>
<protein>
    <recommendedName>
        <fullName evidence="2">histidine kinase</fullName>
        <ecNumber evidence="2">2.7.13.3</ecNumber>
    </recommendedName>
</protein>
<proteinExistence type="predicted"/>
<evidence type="ECO:0000259" key="7">
    <source>
        <dbReference type="PROSITE" id="PS50109"/>
    </source>
</evidence>
<dbReference type="InterPro" id="IPR050351">
    <property type="entry name" value="BphY/WalK/GraS-like"/>
</dbReference>
<dbReference type="SUPFAM" id="SSF55874">
    <property type="entry name" value="ATPase domain of HSP90 chaperone/DNA topoisomerase II/histidine kinase"/>
    <property type="match status" value="1"/>
</dbReference>
<feature type="domain" description="Histidine kinase" evidence="7">
    <location>
        <begin position="270"/>
        <end position="480"/>
    </location>
</feature>
<dbReference type="Pfam" id="PF00512">
    <property type="entry name" value="HisKA"/>
    <property type="match status" value="1"/>
</dbReference>
<dbReference type="InterPro" id="IPR035965">
    <property type="entry name" value="PAS-like_dom_sf"/>
</dbReference>
<dbReference type="SMART" id="SM00388">
    <property type="entry name" value="HisKA"/>
    <property type="match status" value="1"/>
</dbReference>
<dbReference type="CDD" id="cd00082">
    <property type="entry name" value="HisKA"/>
    <property type="match status" value="1"/>
</dbReference>
<comment type="catalytic activity">
    <reaction evidence="1">
        <text>ATP + protein L-histidine = ADP + protein N-phospho-L-histidine.</text>
        <dbReference type="EC" id="2.7.13.3"/>
    </reaction>
</comment>
<dbReference type="AlphaFoldDB" id="A0A401U8T9"/>
<dbReference type="Proteomes" id="UP000288227">
    <property type="component" value="Unassembled WGS sequence"/>
</dbReference>
<gene>
    <name evidence="9" type="ORF">SanaruYs_15220</name>
</gene>
<dbReference type="PRINTS" id="PR00344">
    <property type="entry name" value="BCTRLSENSOR"/>
</dbReference>
<dbReference type="SMART" id="SM00091">
    <property type="entry name" value="PAS"/>
    <property type="match status" value="2"/>
</dbReference>
<keyword evidence="4" id="KW-0808">Transferase</keyword>
<dbReference type="GO" id="GO:0016020">
    <property type="term" value="C:membrane"/>
    <property type="evidence" value="ECO:0007669"/>
    <property type="project" value="UniProtKB-SubCell"/>
</dbReference>
<dbReference type="InterPro" id="IPR000014">
    <property type="entry name" value="PAS"/>
</dbReference>
<dbReference type="GO" id="GO:0000155">
    <property type="term" value="F:phosphorelay sensor kinase activity"/>
    <property type="evidence" value="ECO:0007669"/>
    <property type="project" value="InterPro"/>
</dbReference>
<dbReference type="GO" id="GO:0030295">
    <property type="term" value="F:protein kinase activator activity"/>
    <property type="evidence" value="ECO:0007669"/>
    <property type="project" value="TreeGrafter"/>
</dbReference>
<dbReference type="Gene3D" id="3.30.565.10">
    <property type="entry name" value="Histidine kinase-like ATPase, C-terminal domain"/>
    <property type="match status" value="1"/>
</dbReference>
<dbReference type="CDD" id="cd00130">
    <property type="entry name" value="PAS"/>
    <property type="match status" value="2"/>
</dbReference>
<dbReference type="EC" id="2.7.13.3" evidence="2"/>
<evidence type="ECO:0000256" key="1">
    <source>
        <dbReference type="ARBA" id="ARBA00000085"/>
    </source>
</evidence>
<dbReference type="GO" id="GO:0000156">
    <property type="term" value="F:phosphorelay response regulator activity"/>
    <property type="evidence" value="ECO:0007669"/>
    <property type="project" value="TreeGrafter"/>
</dbReference>
<comment type="caution">
    <text evidence="9">The sequence shown here is derived from an EMBL/GenBank/DDBJ whole genome shotgun (WGS) entry which is preliminary data.</text>
</comment>